<evidence type="ECO:0000256" key="1">
    <source>
        <dbReference type="SAM" id="MobiDB-lite"/>
    </source>
</evidence>
<dbReference type="Proteomes" id="UP001190700">
    <property type="component" value="Unassembled WGS sequence"/>
</dbReference>
<feature type="region of interest" description="Disordered" evidence="1">
    <location>
        <begin position="237"/>
        <end position="265"/>
    </location>
</feature>
<dbReference type="EMBL" id="LGRX02030022">
    <property type="protein sequence ID" value="KAK3246249.1"/>
    <property type="molecule type" value="Genomic_DNA"/>
</dbReference>
<keyword evidence="2" id="KW-0732">Signal</keyword>
<feature type="compositionally biased region" description="Low complexity" evidence="1">
    <location>
        <begin position="143"/>
        <end position="155"/>
    </location>
</feature>
<feature type="compositionally biased region" description="Polar residues" evidence="1">
    <location>
        <begin position="519"/>
        <end position="531"/>
    </location>
</feature>
<feature type="region of interest" description="Disordered" evidence="1">
    <location>
        <begin position="414"/>
        <end position="531"/>
    </location>
</feature>
<feature type="region of interest" description="Disordered" evidence="1">
    <location>
        <begin position="549"/>
        <end position="570"/>
    </location>
</feature>
<gene>
    <name evidence="3" type="ORF">CYMTET_44207</name>
</gene>
<accession>A0AAE0EZU4</accession>
<evidence type="ECO:0000313" key="4">
    <source>
        <dbReference type="Proteomes" id="UP001190700"/>
    </source>
</evidence>
<evidence type="ECO:0000256" key="2">
    <source>
        <dbReference type="SAM" id="SignalP"/>
    </source>
</evidence>
<keyword evidence="4" id="KW-1185">Reference proteome</keyword>
<feature type="signal peptide" evidence="2">
    <location>
        <begin position="1"/>
        <end position="21"/>
    </location>
</feature>
<feature type="region of interest" description="Disordered" evidence="1">
    <location>
        <begin position="363"/>
        <end position="388"/>
    </location>
</feature>
<feature type="region of interest" description="Disordered" evidence="1">
    <location>
        <begin position="143"/>
        <end position="194"/>
    </location>
</feature>
<feature type="compositionally biased region" description="Polar residues" evidence="1">
    <location>
        <begin position="466"/>
        <end position="476"/>
    </location>
</feature>
<feature type="compositionally biased region" description="Polar residues" evidence="1">
    <location>
        <begin position="550"/>
        <end position="570"/>
    </location>
</feature>
<proteinExistence type="predicted"/>
<name>A0AAE0EZU4_9CHLO</name>
<organism evidence="3 4">
    <name type="scientific">Cymbomonas tetramitiformis</name>
    <dbReference type="NCBI Taxonomy" id="36881"/>
    <lineage>
        <taxon>Eukaryota</taxon>
        <taxon>Viridiplantae</taxon>
        <taxon>Chlorophyta</taxon>
        <taxon>Pyramimonadophyceae</taxon>
        <taxon>Pyramimonadales</taxon>
        <taxon>Pyramimonadaceae</taxon>
        <taxon>Cymbomonas</taxon>
    </lineage>
</organism>
<feature type="chain" id="PRO_5042022437" evidence="2">
    <location>
        <begin position="22"/>
        <end position="570"/>
    </location>
</feature>
<reference evidence="3 4" key="1">
    <citation type="journal article" date="2015" name="Genome Biol. Evol.">
        <title>Comparative Genomics of a Bacterivorous Green Alga Reveals Evolutionary Causalities and Consequences of Phago-Mixotrophic Mode of Nutrition.</title>
        <authorList>
            <person name="Burns J.A."/>
            <person name="Paasch A."/>
            <person name="Narechania A."/>
            <person name="Kim E."/>
        </authorList>
    </citation>
    <scope>NUCLEOTIDE SEQUENCE [LARGE SCALE GENOMIC DNA]</scope>
    <source>
        <strain evidence="3 4">PLY_AMNH</strain>
    </source>
</reference>
<comment type="caution">
    <text evidence="3">The sequence shown here is derived from an EMBL/GenBank/DDBJ whole genome shotgun (WGS) entry which is preliminary data.</text>
</comment>
<dbReference type="AlphaFoldDB" id="A0AAE0EZU4"/>
<evidence type="ECO:0000313" key="3">
    <source>
        <dbReference type="EMBL" id="KAK3246249.1"/>
    </source>
</evidence>
<protein>
    <submittedName>
        <fullName evidence="3">Uncharacterized protein</fullName>
    </submittedName>
</protein>
<feature type="compositionally biased region" description="Low complexity" evidence="1">
    <location>
        <begin position="243"/>
        <end position="261"/>
    </location>
</feature>
<sequence length="570" mass="60262">MAARTLLGLLLFLLYSRELECATVSNPLSGDDNGLQSHHLTGYSQQEFIANGTAQAGTAMIIYPFKVTLLDPEDDKHNAEGSQIIWILSVGVSLHSFIAALIVYLRWRKHNISLREEAREQGRQDPNEGIWWREVLLWTPSDTPQEAPAQAAPPTTEDRPTPSVMSRLSPVLASPASPQTPVQPTPHSPPSQTFTVAPEAASSLMTGSAVQRSQAGEIPPGLMATTALSAGRSLGGLSAAMQRPPSSGAGRPGSPSNGAGAWSSGGMAIPGYTPWMSTSSSQQPAPARLPFSMNRVPFSHGTLEVTRLQSQASIARALASLARNVQVHNRSMPTMPNPAPGLPTEQRIMAPEMRCMNLTDVDRPGMQPSRLRESADHNASPAGTSADSTSVDLMEFDSACQHHIMTALGMMGPAPDAAPASWESEAAVREPSIAAESEVGTQAAGIVGNPVERTGSTTAEDIRVRPSSTGEQQPLESGSGGARQDPGMLRRGGEAGPGPSSLAHPDRLMGQGSPHWHPPSTSTAGEQAHSTYPTFTLSRVVDVRKLPTRDCSTTGANDHTQQLAQSGLQL</sequence>